<dbReference type="Proteomes" id="UP000829354">
    <property type="component" value="Chromosome III"/>
</dbReference>
<name>A0AAE9EH69_CAEBR</name>
<feature type="compositionally biased region" description="Basic and acidic residues" evidence="1">
    <location>
        <begin position="87"/>
        <end position="104"/>
    </location>
</feature>
<gene>
    <name evidence="2" type="ORF">L3Y34_001443</name>
    <name evidence="3" type="ORF">L5515_004297</name>
</gene>
<organism evidence="3 5">
    <name type="scientific">Caenorhabditis briggsae</name>
    <dbReference type="NCBI Taxonomy" id="6238"/>
    <lineage>
        <taxon>Eukaryota</taxon>
        <taxon>Metazoa</taxon>
        <taxon>Ecdysozoa</taxon>
        <taxon>Nematoda</taxon>
        <taxon>Chromadorea</taxon>
        <taxon>Rhabditida</taxon>
        <taxon>Rhabditina</taxon>
        <taxon>Rhabditomorpha</taxon>
        <taxon>Rhabditoidea</taxon>
        <taxon>Rhabditidae</taxon>
        <taxon>Peloderinae</taxon>
        <taxon>Caenorhabditis</taxon>
    </lineage>
</organism>
<feature type="compositionally biased region" description="Polar residues" evidence="1">
    <location>
        <begin position="243"/>
        <end position="253"/>
    </location>
</feature>
<feature type="compositionally biased region" description="Basic residues" evidence="1">
    <location>
        <begin position="76"/>
        <end position="86"/>
    </location>
</feature>
<dbReference type="EMBL" id="CP092622">
    <property type="protein sequence ID" value="UMM23717.1"/>
    <property type="molecule type" value="Genomic_DNA"/>
</dbReference>
<reference evidence="2 4" key="2">
    <citation type="submission" date="2022-05" db="EMBL/GenBank/DDBJ databases">
        <title>Chromosome-level reference genomes for two strains of Caenorhabditis briggsae: an improved platform for comparative genomics.</title>
        <authorList>
            <person name="Stevens L."/>
            <person name="Andersen E.C."/>
        </authorList>
    </citation>
    <scope>NUCLEOTIDE SEQUENCE [LARGE SCALE GENOMIC DNA]</scope>
    <source>
        <strain evidence="2">QX1410_ONT</strain>
        <tissue evidence="2">Whole-organism</tissue>
    </source>
</reference>
<sequence length="324" mass="35222">MAEKQPMLSFAKVVSGQAEEGLSQSQQPPQKQSNTSPSTQNEQIPTEKQGNSQSTRRDKENSSGRQSDRPRGEGKGKRRNNKKGERKPRGEAKTEKSVEKVVTEEAKPVEVPVVLEPAPLPAINAWFKNKEEAAAAADREGQNVDPAALPVASPIQKAQKSVAPVPEKKKAIESVPAIKEKPKNREAKKEPWKTSDAGTDSSNTETVTVAAPQEWPSLAKSELNGHVSPSNSDDNNEGGSSSQHKTTGKTTKNSWKKVEISVDYGSKGKGASRGNGEKGTRRTANDETARRRSGEEDSASGDEQQYWSRNKDNKSPVNEMSNDR</sequence>
<dbReference type="EMBL" id="CP090893">
    <property type="protein sequence ID" value="ULU01060.1"/>
    <property type="molecule type" value="Genomic_DNA"/>
</dbReference>
<evidence type="ECO:0000313" key="3">
    <source>
        <dbReference type="EMBL" id="UMM23717.1"/>
    </source>
</evidence>
<reference evidence="3 5" key="1">
    <citation type="submission" date="2022-04" db="EMBL/GenBank/DDBJ databases">
        <title>Chromosome-level reference genomes for two strains of Caenorhabditis briggsae: an improved platform for comparative genomics.</title>
        <authorList>
            <person name="Stevens L."/>
            <person name="Andersen E."/>
        </authorList>
    </citation>
    <scope>NUCLEOTIDE SEQUENCE [LARGE SCALE GENOMIC DNA]</scope>
    <source>
        <strain evidence="3">VX34</strain>
        <tissue evidence="3">Whole-organism</tissue>
    </source>
</reference>
<evidence type="ECO:0000313" key="4">
    <source>
        <dbReference type="Proteomes" id="UP000827892"/>
    </source>
</evidence>
<feature type="compositionally biased region" description="Basic and acidic residues" evidence="1">
    <location>
        <begin position="166"/>
        <end position="193"/>
    </location>
</feature>
<feature type="compositionally biased region" description="Basic and acidic residues" evidence="1">
    <location>
        <begin position="275"/>
        <end position="295"/>
    </location>
</feature>
<feature type="region of interest" description="Disordered" evidence="1">
    <location>
        <begin position="155"/>
        <end position="324"/>
    </location>
</feature>
<dbReference type="AlphaFoldDB" id="A0AAE9EH69"/>
<evidence type="ECO:0000256" key="1">
    <source>
        <dbReference type="SAM" id="MobiDB-lite"/>
    </source>
</evidence>
<feature type="compositionally biased region" description="Polar residues" evidence="1">
    <location>
        <begin position="42"/>
        <end position="54"/>
    </location>
</feature>
<feature type="compositionally biased region" description="Polar residues" evidence="1">
    <location>
        <begin position="315"/>
        <end position="324"/>
    </location>
</feature>
<keyword evidence="5" id="KW-1185">Reference proteome</keyword>
<feature type="compositionally biased region" description="Basic and acidic residues" evidence="1">
    <location>
        <begin position="55"/>
        <end position="75"/>
    </location>
</feature>
<feature type="region of interest" description="Disordered" evidence="1">
    <location>
        <begin position="1"/>
        <end position="104"/>
    </location>
</feature>
<evidence type="ECO:0000313" key="5">
    <source>
        <dbReference type="Proteomes" id="UP000829354"/>
    </source>
</evidence>
<feature type="compositionally biased region" description="Low complexity" evidence="1">
    <location>
        <begin position="228"/>
        <end position="242"/>
    </location>
</feature>
<accession>A0AAE9EH69</accession>
<evidence type="ECO:0000313" key="2">
    <source>
        <dbReference type="EMBL" id="ULU01060.1"/>
    </source>
</evidence>
<feature type="compositionally biased region" description="Low complexity" evidence="1">
    <location>
        <begin position="23"/>
        <end position="41"/>
    </location>
</feature>
<proteinExistence type="predicted"/>
<feature type="compositionally biased region" description="Polar residues" evidence="1">
    <location>
        <begin position="196"/>
        <end position="207"/>
    </location>
</feature>
<protein>
    <submittedName>
        <fullName evidence="3">Uncharacterized protein</fullName>
    </submittedName>
</protein>
<dbReference type="Proteomes" id="UP000827892">
    <property type="component" value="Chromosome III"/>
</dbReference>